<accession>A0AAV9Z116</accession>
<feature type="region of interest" description="Disordered" evidence="1">
    <location>
        <begin position="1"/>
        <end position="36"/>
    </location>
</feature>
<evidence type="ECO:0000313" key="2">
    <source>
        <dbReference type="EMBL" id="KAK6966964.1"/>
    </source>
</evidence>
<evidence type="ECO:0000256" key="1">
    <source>
        <dbReference type="SAM" id="MobiDB-lite"/>
    </source>
</evidence>
<gene>
    <name evidence="2" type="ORF">R3P38DRAFT_3151543</name>
</gene>
<name>A0AAV9Z116_9AGAR</name>
<dbReference type="AlphaFoldDB" id="A0AAV9Z116"/>
<protein>
    <submittedName>
        <fullName evidence="2">Uncharacterized protein</fullName>
    </submittedName>
</protein>
<dbReference type="EMBL" id="JAWWNJ010000249">
    <property type="protein sequence ID" value="KAK6966964.1"/>
    <property type="molecule type" value="Genomic_DNA"/>
</dbReference>
<evidence type="ECO:0000313" key="3">
    <source>
        <dbReference type="Proteomes" id="UP001362999"/>
    </source>
</evidence>
<comment type="caution">
    <text evidence="2">The sequence shown here is derived from an EMBL/GenBank/DDBJ whole genome shotgun (WGS) entry which is preliminary data.</text>
</comment>
<dbReference type="Proteomes" id="UP001362999">
    <property type="component" value="Unassembled WGS sequence"/>
</dbReference>
<sequence>SKFQKLRRDMKSGPPPYPTSPSLSSCAKPPQTRNSWGKLAPERKFLLAPLSMMPTSNGVLCNWQLTPWMEYLRVCMSLFLRCLPVCTNGMSPRFGDGVPHVTCCEHLSILQFAECFSCCDDRRASSFLFNSDSFLCRSHSAPSGTPQHSGLRSNEGGSVLSDPDSGFDGAAFFHSIDRPLGLVYRVTLVRFGGGKHGKPGHTRANVSFLIAQNWKNRSFE</sequence>
<keyword evidence="3" id="KW-1185">Reference proteome</keyword>
<reference evidence="2 3" key="1">
    <citation type="journal article" date="2024" name="J Genomics">
        <title>Draft genome sequencing and assembly of Favolaschia claudopus CIRM-BRFM 2984 isolated from oak limbs.</title>
        <authorList>
            <person name="Navarro D."/>
            <person name="Drula E."/>
            <person name="Chaduli D."/>
            <person name="Cazenave R."/>
            <person name="Ahrendt S."/>
            <person name="Wang J."/>
            <person name="Lipzen A."/>
            <person name="Daum C."/>
            <person name="Barry K."/>
            <person name="Grigoriev I.V."/>
            <person name="Favel A."/>
            <person name="Rosso M.N."/>
            <person name="Martin F."/>
        </authorList>
    </citation>
    <scope>NUCLEOTIDE SEQUENCE [LARGE SCALE GENOMIC DNA]</scope>
    <source>
        <strain evidence="2 3">CIRM-BRFM 2984</strain>
    </source>
</reference>
<feature type="non-terminal residue" evidence="2">
    <location>
        <position position="1"/>
    </location>
</feature>
<feature type="compositionally biased region" description="Basic and acidic residues" evidence="1">
    <location>
        <begin position="1"/>
        <end position="11"/>
    </location>
</feature>
<proteinExistence type="predicted"/>
<organism evidence="2 3">
    <name type="scientific">Favolaschia claudopus</name>
    <dbReference type="NCBI Taxonomy" id="2862362"/>
    <lineage>
        <taxon>Eukaryota</taxon>
        <taxon>Fungi</taxon>
        <taxon>Dikarya</taxon>
        <taxon>Basidiomycota</taxon>
        <taxon>Agaricomycotina</taxon>
        <taxon>Agaricomycetes</taxon>
        <taxon>Agaricomycetidae</taxon>
        <taxon>Agaricales</taxon>
        <taxon>Marasmiineae</taxon>
        <taxon>Mycenaceae</taxon>
        <taxon>Favolaschia</taxon>
    </lineage>
</organism>